<gene>
    <name evidence="2" type="ORF">FHL15_006770</name>
</gene>
<proteinExistence type="predicted"/>
<dbReference type="AlphaFoldDB" id="A0A553HWQ1"/>
<dbReference type="Proteomes" id="UP000319160">
    <property type="component" value="Unassembled WGS sequence"/>
</dbReference>
<evidence type="ECO:0000259" key="1">
    <source>
        <dbReference type="Pfam" id="PF06985"/>
    </source>
</evidence>
<dbReference type="PANTHER" id="PTHR24148">
    <property type="entry name" value="ANKYRIN REPEAT DOMAIN-CONTAINING PROTEIN 39 HOMOLOG-RELATED"/>
    <property type="match status" value="1"/>
</dbReference>
<dbReference type="OrthoDB" id="2157530at2759"/>
<dbReference type="PANTHER" id="PTHR24148:SF73">
    <property type="entry name" value="HET DOMAIN PROTEIN (AFU_ORTHOLOGUE AFUA_8G01020)"/>
    <property type="match status" value="1"/>
</dbReference>
<reference evidence="3" key="1">
    <citation type="submission" date="2019-06" db="EMBL/GenBank/DDBJ databases">
        <title>Draft genome sequence of the griseofulvin-producing fungus Xylaria cubensis strain G536.</title>
        <authorList>
            <person name="Mead M.E."/>
            <person name="Raja H.A."/>
            <person name="Steenwyk J.L."/>
            <person name="Knowles S.L."/>
            <person name="Oberlies N.H."/>
            <person name="Rokas A."/>
        </authorList>
    </citation>
    <scope>NUCLEOTIDE SEQUENCE [LARGE SCALE GENOMIC DNA]</scope>
    <source>
        <strain evidence="3">G536</strain>
    </source>
</reference>
<dbReference type="EMBL" id="VFLP01000037">
    <property type="protein sequence ID" value="TRX92384.1"/>
    <property type="molecule type" value="Genomic_DNA"/>
</dbReference>
<name>A0A553HWQ1_9PEZI</name>
<sequence length="599" mass="67781">MAAWQHYSPLDLLQGEIRLFILSPGEESQPIAGTLLHTHLRAPRPYQALSYTWGSSAIQVPILINGYPFMVNSNLYAVLLELREKGKEIVVWIDAICINQADIQERNAHVPMMHEVYSRATQVIVWLGRESEDSNLAMALLPTIIYDTITNSDENANVLVHRSSQDDMKSIWRPLARLFARPWWTRVWVIQEVALTSNHITVKCGKAEQPWKFFVVAGVILHDAFVAGAFSHHPRIMNDSILAGITISSWPSEIVSMDPEKNKSWTLEHALTKLARLRDATDPRDKVFGILNLIPVDQWPCRPDYSLDVRTLYTKVALHIMEKNKNLCLLASCVTGDWPTKDGHLRSYFRRSLIAGIPSWVPNWTQMRYCPPFPGGIESTVPVEEQLAITSGDSFDMCFRVESGDILVVFGRILGEIVAVGEGPVITRPYDLFDGTKMLVFANFIYRHLLSIKHKITDETCMDAEWALMTCYASQPLSFTRAHYALWRQFGSLQPSSEFVDIATARLHGRQVMSMSNGCLGLVPFGAKSGDCIAILKGCHVPMVLRPVEDEEVEGKSKKLSHPHRYIVVGEAYVQEYDMTPLDQDSRFQNTESQELRLE</sequence>
<accession>A0A553HWQ1</accession>
<protein>
    <recommendedName>
        <fullName evidence="1">Heterokaryon incompatibility domain-containing protein</fullName>
    </recommendedName>
</protein>
<dbReference type="STRING" id="2512241.A0A553HWQ1"/>
<comment type="caution">
    <text evidence="2">The sequence shown here is derived from an EMBL/GenBank/DDBJ whole genome shotgun (WGS) entry which is preliminary data.</text>
</comment>
<organism evidence="2 3">
    <name type="scientific">Xylaria flabelliformis</name>
    <dbReference type="NCBI Taxonomy" id="2512241"/>
    <lineage>
        <taxon>Eukaryota</taxon>
        <taxon>Fungi</taxon>
        <taxon>Dikarya</taxon>
        <taxon>Ascomycota</taxon>
        <taxon>Pezizomycotina</taxon>
        <taxon>Sordariomycetes</taxon>
        <taxon>Xylariomycetidae</taxon>
        <taxon>Xylariales</taxon>
        <taxon>Xylariaceae</taxon>
        <taxon>Xylaria</taxon>
    </lineage>
</organism>
<evidence type="ECO:0000313" key="2">
    <source>
        <dbReference type="EMBL" id="TRX92384.1"/>
    </source>
</evidence>
<evidence type="ECO:0000313" key="3">
    <source>
        <dbReference type="Proteomes" id="UP000319160"/>
    </source>
</evidence>
<keyword evidence="3" id="KW-1185">Reference proteome</keyword>
<feature type="domain" description="Heterokaryon incompatibility" evidence="1">
    <location>
        <begin position="46"/>
        <end position="192"/>
    </location>
</feature>
<dbReference type="Pfam" id="PF06985">
    <property type="entry name" value="HET"/>
    <property type="match status" value="1"/>
</dbReference>
<dbReference type="InterPro" id="IPR010730">
    <property type="entry name" value="HET"/>
</dbReference>
<dbReference type="InterPro" id="IPR052895">
    <property type="entry name" value="HetReg/Transcr_Mod"/>
</dbReference>